<dbReference type="OrthoDB" id="999906at2759"/>
<reference evidence="4" key="1">
    <citation type="submission" date="2025-08" db="UniProtKB">
        <authorList>
            <consortium name="RefSeq"/>
        </authorList>
    </citation>
    <scope>IDENTIFICATION</scope>
    <source>
        <tissue evidence="4">Fruit stalk</tissue>
    </source>
</reference>
<evidence type="ECO:0000256" key="2">
    <source>
        <dbReference type="SAM" id="SignalP"/>
    </source>
</evidence>
<feature type="region of interest" description="Disordered" evidence="1">
    <location>
        <begin position="56"/>
        <end position="87"/>
    </location>
</feature>
<keyword evidence="2" id="KW-0732">Signal</keyword>
<evidence type="ECO:0000313" key="3">
    <source>
        <dbReference type="Proteomes" id="UP000515121"/>
    </source>
</evidence>
<dbReference type="RefSeq" id="XP_022754094.1">
    <property type="nucleotide sequence ID" value="XM_022898359.1"/>
</dbReference>
<feature type="signal peptide" evidence="2">
    <location>
        <begin position="1"/>
        <end position="22"/>
    </location>
</feature>
<dbReference type="GeneID" id="111302449"/>
<name>A0A6P5ZMQ0_DURZI</name>
<protein>
    <submittedName>
        <fullName evidence="4">H/ACA ribonucleoprotein complex subunit 1-like</fullName>
    </submittedName>
</protein>
<dbReference type="PANTHER" id="PTHR36245">
    <property type="entry name" value="GLYCINE-RICH PROTEIN DOT1-LIKE"/>
    <property type="match status" value="1"/>
</dbReference>
<feature type="chain" id="PRO_5027775851" evidence="2">
    <location>
        <begin position="23"/>
        <end position="137"/>
    </location>
</feature>
<dbReference type="KEGG" id="dzi:111302449"/>
<proteinExistence type="predicted"/>
<accession>A0A6P5ZMQ0</accession>
<dbReference type="Proteomes" id="UP000515121">
    <property type="component" value="Unplaced"/>
</dbReference>
<feature type="compositionally biased region" description="Gly residues" evidence="1">
    <location>
        <begin position="56"/>
        <end position="83"/>
    </location>
</feature>
<dbReference type="AlphaFoldDB" id="A0A6P5ZMQ0"/>
<sequence>MGFKKFGMFFLLLSVQLHPLLAVLPQTSLPNPLMTIVKSGDKQNIIAVNKRGVGGGGHGGGHVGGGGRGGRGGARGRGNGGGKKSPYVQGGIVVPLYAAGATNHPRISHSRGSNGGTLNYVSLHYLILALFATFFLV</sequence>
<evidence type="ECO:0000256" key="1">
    <source>
        <dbReference type="SAM" id="MobiDB-lite"/>
    </source>
</evidence>
<dbReference type="PANTHER" id="PTHR36245:SF5">
    <property type="entry name" value="GLYCINE-RICH PROTEIN DOT1-LIKE"/>
    <property type="match status" value="1"/>
</dbReference>
<keyword evidence="3" id="KW-1185">Reference proteome</keyword>
<gene>
    <name evidence="4" type="primary">LOC111302449</name>
</gene>
<evidence type="ECO:0000313" key="4">
    <source>
        <dbReference type="RefSeq" id="XP_022754094.1"/>
    </source>
</evidence>
<organism evidence="3 4">
    <name type="scientific">Durio zibethinus</name>
    <name type="common">Durian</name>
    <dbReference type="NCBI Taxonomy" id="66656"/>
    <lineage>
        <taxon>Eukaryota</taxon>
        <taxon>Viridiplantae</taxon>
        <taxon>Streptophyta</taxon>
        <taxon>Embryophyta</taxon>
        <taxon>Tracheophyta</taxon>
        <taxon>Spermatophyta</taxon>
        <taxon>Magnoliopsida</taxon>
        <taxon>eudicotyledons</taxon>
        <taxon>Gunneridae</taxon>
        <taxon>Pentapetalae</taxon>
        <taxon>rosids</taxon>
        <taxon>malvids</taxon>
        <taxon>Malvales</taxon>
        <taxon>Malvaceae</taxon>
        <taxon>Helicteroideae</taxon>
        <taxon>Durio</taxon>
    </lineage>
</organism>